<organism evidence="1 2">
    <name type="scientific">Novilysobacter erysipheiresistens</name>
    <dbReference type="NCBI Taxonomy" id="1749332"/>
    <lineage>
        <taxon>Bacteria</taxon>
        <taxon>Pseudomonadati</taxon>
        <taxon>Pseudomonadota</taxon>
        <taxon>Gammaproteobacteria</taxon>
        <taxon>Lysobacterales</taxon>
        <taxon>Lysobacteraceae</taxon>
        <taxon>Novilysobacter</taxon>
    </lineage>
</organism>
<dbReference type="RefSeq" id="WP_332617142.1">
    <property type="nucleotide sequence ID" value="NZ_JAXGFP010000005.1"/>
</dbReference>
<keyword evidence="2" id="KW-1185">Reference proteome</keyword>
<dbReference type="EMBL" id="JAXGFP010000005">
    <property type="protein sequence ID" value="MEG3184536.1"/>
    <property type="molecule type" value="Genomic_DNA"/>
</dbReference>
<protein>
    <submittedName>
        <fullName evidence="1">Uncharacterized protein</fullName>
    </submittedName>
</protein>
<dbReference type="Proteomes" id="UP001355056">
    <property type="component" value="Unassembled WGS sequence"/>
</dbReference>
<gene>
    <name evidence="1" type="ORF">SNE34_11000</name>
</gene>
<reference evidence="1 2" key="1">
    <citation type="journal article" date="2016" name="Int. J. Syst. Evol. Microbiol.">
        <title>Lysobacter erysipheiresistens sp. nov., an antagonist of powdery mildew, isolated from tobacco-cultivated soil.</title>
        <authorList>
            <person name="Xie B."/>
            <person name="Li T."/>
            <person name="Lin X."/>
            <person name="Wang C.J."/>
            <person name="Chen Y.J."/>
            <person name="Liu W.J."/>
            <person name="Zhao Z.W."/>
        </authorList>
    </citation>
    <scope>NUCLEOTIDE SEQUENCE [LARGE SCALE GENOMIC DNA]</scope>
    <source>
        <strain evidence="1 2">RS-LYSO-3</strain>
    </source>
</reference>
<accession>A0ABU7Z031</accession>
<proteinExistence type="predicted"/>
<evidence type="ECO:0000313" key="1">
    <source>
        <dbReference type="EMBL" id="MEG3184536.1"/>
    </source>
</evidence>
<name>A0ABU7Z031_9GAMM</name>
<evidence type="ECO:0000313" key="2">
    <source>
        <dbReference type="Proteomes" id="UP001355056"/>
    </source>
</evidence>
<sequence length="44" mass="4664">MRAAASISTLVTGWPSFIAQARKQCIDAGNLNGMAAARAYFTMT</sequence>
<comment type="caution">
    <text evidence="1">The sequence shown here is derived from an EMBL/GenBank/DDBJ whole genome shotgun (WGS) entry which is preliminary data.</text>
</comment>